<sequence length="105" mass="12036">MKIQESDGSIVDVFAIYWFGDETYFYGLPPNYGGLQAYKSHEVSVIDTTIGFKTVFFSNDDAKSVHHWALIEEQLLDDLLELDETAYQRFLAILKAEGNIEQDFC</sequence>
<evidence type="ECO:0000313" key="2">
    <source>
        <dbReference type="Proteomes" id="UP000023464"/>
    </source>
</evidence>
<dbReference type="EMBL" id="JFGV01000064">
    <property type="protein sequence ID" value="EYU13929.1"/>
    <property type="molecule type" value="Genomic_DNA"/>
</dbReference>
<comment type="caution">
    <text evidence="1">The sequence shown here is derived from an EMBL/GenBank/DDBJ whole genome shotgun (WGS) entry which is preliminary data.</text>
</comment>
<protein>
    <submittedName>
        <fullName evidence="1">Uncharacterized protein</fullName>
    </submittedName>
</protein>
<evidence type="ECO:0000313" key="1">
    <source>
        <dbReference type="EMBL" id="EYU13929.1"/>
    </source>
</evidence>
<gene>
    <name evidence="1" type="ORF">BA1DRAFT_03547</name>
</gene>
<accession>A0A022PEK6</accession>
<dbReference type="PATRIC" id="fig|1393736.3.peg.3617"/>
<dbReference type="Proteomes" id="UP000023464">
    <property type="component" value="Unassembled WGS sequence"/>
</dbReference>
<keyword evidence="2" id="KW-1185">Reference proteome</keyword>
<proteinExistence type="predicted"/>
<reference evidence="1 2" key="1">
    <citation type="submission" date="2014-03" db="EMBL/GenBank/DDBJ databases">
        <title>Draft Genome of Photorhabdus luminescens BA1, an Egyptian Isolate.</title>
        <authorList>
            <person name="Ghazal S."/>
            <person name="Hurst S.G.IV."/>
            <person name="Morris K."/>
            <person name="Thomas K."/>
            <person name="Tisa L.S."/>
        </authorList>
    </citation>
    <scope>NUCLEOTIDE SEQUENCE [LARGE SCALE GENOMIC DNA]</scope>
    <source>
        <strain evidence="1 2">BA1</strain>
    </source>
</reference>
<name>A0A022PEK6_9GAMM</name>
<dbReference type="RefSeq" id="WP_036781655.1">
    <property type="nucleotide sequence ID" value="NZ_CAWLTM010000051.1"/>
</dbReference>
<dbReference type="AlphaFoldDB" id="A0A022PEK6"/>
<organism evidence="1 2">
    <name type="scientific">Photorhabdus aegyptia</name>
    <dbReference type="NCBI Taxonomy" id="2805098"/>
    <lineage>
        <taxon>Bacteria</taxon>
        <taxon>Pseudomonadati</taxon>
        <taxon>Pseudomonadota</taxon>
        <taxon>Gammaproteobacteria</taxon>
        <taxon>Enterobacterales</taxon>
        <taxon>Morganellaceae</taxon>
        <taxon>Photorhabdus</taxon>
    </lineage>
</organism>